<gene>
    <name evidence="2" type="ORF">ACFQQL_03285</name>
</gene>
<dbReference type="PANTHER" id="PTHR42686:SF1">
    <property type="entry name" value="GH17980P-RELATED"/>
    <property type="match status" value="1"/>
</dbReference>
<dbReference type="InterPro" id="IPR036812">
    <property type="entry name" value="NAD(P)_OxRdtase_dom_sf"/>
</dbReference>
<dbReference type="RefSeq" id="WP_382391218.1">
    <property type="nucleotide sequence ID" value="NZ_JBHTCQ010000001.1"/>
</dbReference>
<dbReference type="InterPro" id="IPR023210">
    <property type="entry name" value="NADP_OxRdtase_dom"/>
</dbReference>
<dbReference type="Pfam" id="PF00248">
    <property type="entry name" value="Aldo_ket_red"/>
    <property type="match status" value="1"/>
</dbReference>
<dbReference type="PANTHER" id="PTHR42686">
    <property type="entry name" value="GH17980P-RELATED"/>
    <property type="match status" value="1"/>
</dbReference>
<reference evidence="3" key="1">
    <citation type="journal article" date="2019" name="Int. J. Syst. Evol. Microbiol.">
        <title>The Global Catalogue of Microorganisms (GCM) 10K type strain sequencing project: providing services to taxonomists for standard genome sequencing and annotation.</title>
        <authorList>
            <consortium name="The Broad Institute Genomics Platform"/>
            <consortium name="The Broad Institute Genome Sequencing Center for Infectious Disease"/>
            <person name="Wu L."/>
            <person name="Ma J."/>
        </authorList>
    </citation>
    <scope>NUCLEOTIDE SEQUENCE [LARGE SCALE GENOMIC DNA]</scope>
    <source>
        <strain evidence="3">JCM 1490</strain>
    </source>
</reference>
<protein>
    <submittedName>
        <fullName evidence="2">Aldo/keto reductase</fullName>
    </submittedName>
</protein>
<keyword evidence="3" id="KW-1185">Reference proteome</keyword>
<evidence type="ECO:0000313" key="2">
    <source>
        <dbReference type="EMBL" id="MFC7404121.1"/>
    </source>
</evidence>
<dbReference type="EMBL" id="JBHTCQ010000001">
    <property type="protein sequence ID" value="MFC7404121.1"/>
    <property type="molecule type" value="Genomic_DNA"/>
</dbReference>
<evidence type="ECO:0000313" key="3">
    <source>
        <dbReference type="Proteomes" id="UP001596455"/>
    </source>
</evidence>
<sequence>MTPGGDGWLRPLGRTGLEVTAVCVGGGPLGGMPAMFGEVPAERAVRLVQEVLASPIRFLDTANGYSDGESERRIGAGIAAAGGLPADFLVATKVDPRDGDYSGARVRASVAESRERLGIDELPLVHLHDPEFHDFAMMTAPGGAVETLVAMREAGEVGSIGLAGGDVRVMRRYLELDVFDVLLVHNRNTLVDRSADAIIDQAVERGLGVLNAAVYGGGALARQDGPVETYGYRPAKAPVVDAIRALRELCAEYGTDLATAALQFSLRDARVSSTIVGITRPERLPGLMEAAAADLPQEFWDRAEALCPPSELWLDAA</sequence>
<name>A0ABW2Q4L9_9MICO</name>
<accession>A0ABW2Q4L9</accession>
<feature type="domain" description="NADP-dependent oxidoreductase" evidence="1">
    <location>
        <begin position="22"/>
        <end position="305"/>
    </location>
</feature>
<organism evidence="2 3">
    <name type="scientific">Georgenia alba</name>
    <dbReference type="NCBI Taxonomy" id="2233858"/>
    <lineage>
        <taxon>Bacteria</taxon>
        <taxon>Bacillati</taxon>
        <taxon>Actinomycetota</taxon>
        <taxon>Actinomycetes</taxon>
        <taxon>Micrococcales</taxon>
        <taxon>Bogoriellaceae</taxon>
        <taxon>Georgenia</taxon>
    </lineage>
</organism>
<dbReference type="CDD" id="cd19090">
    <property type="entry name" value="AKR_AKR15A-like"/>
    <property type="match status" value="1"/>
</dbReference>
<dbReference type="InterPro" id="IPR020471">
    <property type="entry name" value="AKR"/>
</dbReference>
<comment type="caution">
    <text evidence="2">The sequence shown here is derived from an EMBL/GenBank/DDBJ whole genome shotgun (WGS) entry which is preliminary data.</text>
</comment>
<dbReference type="SUPFAM" id="SSF51430">
    <property type="entry name" value="NAD(P)-linked oxidoreductase"/>
    <property type="match status" value="1"/>
</dbReference>
<proteinExistence type="predicted"/>
<dbReference type="Gene3D" id="3.20.20.100">
    <property type="entry name" value="NADP-dependent oxidoreductase domain"/>
    <property type="match status" value="1"/>
</dbReference>
<dbReference type="Proteomes" id="UP001596455">
    <property type="component" value="Unassembled WGS sequence"/>
</dbReference>
<evidence type="ECO:0000259" key="1">
    <source>
        <dbReference type="Pfam" id="PF00248"/>
    </source>
</evidence>